<evidence type="ECO:0000259" key="1">
    <source>
        <dbReference type="Pfam" id="PF07883"/>
    </source>
</evidence>
<dbReference type="RefSeq" id="WP_076481789.1">
    <property type="nucleotide sequence ID" value="NZ_FTNT01000011.1"/>
</dbReference>
<name>A0A1N7H106_9NOCA</name>
<feature type="domain" description="Cupin type-2" evidence="1">
    <location>
        <begin position="42"/>
        <end position="107"/>
    </location>
</feature>
<dbReference type="PANTHER" id="PTHR36440:SF1">
    <property type="entry name" value="PUTATIVE (AFU_ORTHOLOGUE AFUA_8G07350)-RELATED"/>
    <property type="match status" value="1"/>
</dbReference>
<dbReference type="InterPro" id="IPR014710">
    <property type="entry name" value="RmlC-like_jellyroll"/>
</dbReference>
<proteinExistence type="predicted"/>
<accession>A0A1N7H106</accession>
<evidence type="ECO:0000313" key="2">
    <source>
        <dbReference type="EMBL" id="SIS18505.1"/>
    </source>
</evidence>
<dbReference type="AlphaFoldDB" id="A0A1N7H106"/>
<keyword evidence="3" id="KW-1185">Reference proteome</keyword>
<dbReference type="InterPro" id="IPR053146">
    <property type="entry name" value="QDO-like"/>
</dbReference>
<dbReference type="Gene3D" id="2.60.120.10">
    <property type="entry name" value="Jelly Rolls"/>
    <property type="match status" value="1"/>
</dbReference>
<dbReference type="PANTHER" id="PTHR36440">
    <property type="entry name" value="PUTATIVE (AFU_ORTHOLOGUE AFUA_8G07350)-RELATED"/>
    <property type="match status" value="1"/>
</dbReference>
<organism evidence="2 3">
    <name type="scientific">Williamsia sterculiae</name>
    <dbReference type="NCBI Taxonomy" id="1344003"/>
    <lineage>
        <taxon>Bacteria</taxon>
        <taxon>Bacillati</taxon>
        <taxon>Actinomycetota</taxon>
        <taxon>Actinomycetes</taxon>
        <taxon>Mycobacteriales</taxon>
        <taxon>Nocardiaceae</taxon>
        <taxon>Williamsia</taxon>
    </lineage>
</organism>
<dbReference type="SUPFAM" id="SSF51182">
    <property type="entry name" value="RmlC-like cupins"/>
    <property type="match status" value="1"/>
</dbReference>
<dbReference type="EMBL" id="FTNT01000011">
    <property type="protein sequence ID" value="SIS18505.1"/>
    <property type="molecule type" value="Genomic_DNA"/>
</dbReference>
<dbReference type="InterPro" id="IPR011051">
    <property type="entry name" value="RmlC_Cupin_sf"/>
</dbReference>
<dbReference type="Proteomes" id="UP000186218">
    <property type="component" value="Unassembled WGS sequence"/>
</dbReference>
<dbReference type="Pfam" id="PF07883">
    <property type="entry name" value="Cupin_2"/>
    <property type="match status" value="1"/>
</dbReference>
<dbReference type="OrthoDB" id="9791637at2"/>
<reference evidence="2 3" key="1">
    <citation type="submission" date="2017-01" db="EMBL/GenBank/DDBJ databases">
        <authorList>
            <person name="Mah S.A."/>
            <person name="Swanson W.J."/>
            <person name="Moy G.W."/>
            <person name="Vacquier V.D."/>
        </authorList>
    </citation>
    <scope>NUCLEOTIDE SEQUENCE [LARGE SCALE GENOMIC DNA]</scope>
    <source>
        <strain evidence="2 3">CPCC 203464</strain>
    </source>
</reference>
<protein>
    <submittedName>
        <fullName evidence="2">Cupin domain protein</fullName>
    </submittedName>
</protein>
<evidence type="ECO:0000313" key="3">
    <source>
        <dbReference type="Proteomes" id="UP000186218"/>
    </source>
</evidence>
<gene>
    <name evidence="2" type="ORF">SAMN05445060_3342</name>
</gene>
<dbReference type="STRING" id="1344003.SAMN05445060_3342"/>
<dbReference type="InterPro" id="IPR013096">
    <property type="entry name" value="Cupin_2"/>
</dbReference>
<sequence>METPMLVRPSQQNRIAWIGDSEHDVVLSGRETGGRLSVFRSVLRAGTSAPVHLHPAEDETIVLLSGELAVWAGEESFRAHPGDTVFLPRGTAHTFAVVRDAELVTVCTPAGMEEFFRTAGWNLADGPAPNGWTPSPEGLQRAAVAGGQEILGPPLSPGETMPASALAAASARMASGVRFEKE</sequence>